<sequence>MSQTILIEVRGVAAGLVVGSGTDFRFFSSRPAFDALDGRHFGSIADAYRAAIGERATRRRPAARLPA</sequence>
<name>A0ABU3S0P2_9HYPH</name>
<dbReference type="EMBL" id="JAWDID010000001">
    <property type="protein sequence ID" value="MDU0338354.1"/>
    <property type="molecule type" value="Genomic_DNA"/>
</dbReference>
<comment type="caution">
    <text evidence="1">The sequence shown here is derived from an EMBL/GenBank/DDBJ whole genome shotgun (WGS) entry which is preliminary data.</text>
</comment>
<evidence type="ECO:0000313" key="2">
    <source>
        <dbReference type="Proteomes" id="UP001254257"/>
    </source>
</evidence>
<organism evidence="1 2">
    <name type="scientific">Bosea rubneri</name>
    <dbReference type="NCBI Taxonomy" id="3075434"/>
    <lineage>
        <taxon>Bacteria</taxon>
        <taxon>Pseudomonadati</taxon>
        <taxon>Pseudomonadota</taxon>
        <taxon>Alphaproteobacteria</taxon>
        <taxon>Hyphomicrobiales</taxon>
        <taxon>Boseaceae</taxon>
        <taxon>Bosea</taxon>
    </lineage>
</organism>
<proteinExistence type="predicted"/>
<keyword evidence="2" id="KW-1185">Reference proteome</keyword>
<gene>
    <name evidence="1" type="ORF">RKE40_00595</name>
</gene>
<evidence type="ECO:0000313" key="1">
    <source>
        <dbReference type="EMBL" id="MDU0338354.1"/>
    </source>
</evidence>
<protein>
    <recommendedName>
        <fullName evidence="3">KTSC domain-containing protein</fullName>
    </recommendedName>
</protein>
<dbReference type="RefSeq" id="WP_316016302.1">
    <property type="nucleotide sequence ID" value="NZ_JAWDID010000001.1"/>
</dbReference>
<dbReference type="Proteomes" id="UP001254257">
    <property type="component" value="Unassembled WGS sequence"/>
</dbReference>
<evidence type="ECO:0008006" key="3">
    <source>
        <dbReference type="Google" id="ProtNLM"/>
    </source>
</evidence>
<reference evidence="1 2" key="1">
    <citation type="submission" date="2023-09" db="EMBL/GenBank/DDBJ databases">
        <title>Whole genome shotgun sequencing (WGS) of Bosea sp. ZW T0_25, isolated from stored onions (Allium cepa).</title>
        <authorList>
            <person name="Stoll D.A."/>
            <person name="Huch M."/>
        </authorList>
    </citation>
    <scope>NUCLEOTIDE SEQUENCE [LARGE SCALE GENOMIC DNA]</scope>
    <source>
        <strain evidence="1 2">ZW T0_25</strain>
    </source>
</reference>
<accession>A0ABU3S0P2</accession>